<dbReference type="InterPro" id="IPR015421">
    <property type="entry name" value="PyrdxlP-dep_Trfase_major"/>
</dbReference>
<dbReference type="InterPro" id="IPR015422">
    <property type="entry name" value="PyrdxlP-dep_Trfase_small"/>
</dbReference>
<evidence type="ECO:0000256" key="2">
    <source>
        <dbReference type="ARBA" id="ARBA00008954"/>
    </source>
</evidence>
<evidence type="ECO:0000313" key="8">
    <source>
        <dbReference type="EMBL" id="KAK9737601.1"/>
    </source>
</evidence>
<evidence type="ECO:0000256" key="5">
    <source>
        <dbReference type="ARBA" id="ARBA00022898"/>
    </source>
</evidence>
<proteinExistence type="inferred from homology"/>
<dbReference type="GO" id="GO:0005739">
    <property type="term" value="C:mitochondrion"/>
    <property type="evidence" value="ECO:0007669"/>
    <property type="project" value="TreeGrafter"/>
</dbReference>
<dbReference type="FunFam" id="3.40.640.10:FF:000073">
    <property type="entry name" value="Probable 4-aminobutyrate aminotransferase"/>
    <property type="match status" value="1"/>
</dbReference>
<dbReference type="PANTHER" id="PTHR43206:SF1">
    <property type="entry name" value="4-AMINOBUTYRATE AMINOTRANSFERASE, MITOCHONDRIAL"/>
    <property type="match status" value="1"/>
</dbReference>
<evidence type="ECO:0000313" key="9">
    <source>
        <dbReference type="Proteomes" id="UP001458880"/>
    </source>
</evidence>
<dbReference type="Pfam" id="PF00202">
    <property type="entry name" value="Aminotran_3"/>
    <property type="match status" value="1"/>
</dbReference>
<keyword evidence="5 7" id="KW-0663">Pyridoxal phosphate</keyword>
<keyword evidence="9" id="KW-1185">Reference proteome</keyword>
<comment type="similarity">
    <text evidence="2 7">Belongs to the class-III pyridoxal-phosphate-dependent aminotransferase family.</text>
</comment>
<keyword evidence="4" id="KW-0808">Transferase</keyword>
<evidence type="ECO:0000256" key="6">
    <source>
        <dbReference type="ARBA" id="ARBA00048021"/>
    </source>
</evidence>
<organism evidence="8 9">
    <name type="scientific">Popillia japonica</name>
    <name type="common">Japanese beetle</name>
    <dbReference type="NCBI Taxonomy" id="7064"/>
    <lineage>
        <taxon>Eukaryota</taxon>
        <taxon>Metazoa</taxon>
        <taxon>Ecdysozoa</taxon>
        <taxon>Arthropoda</taxon>
        <taxon>Hexapoda</taxon>
        <taxon>Insecta</taxon>
        <taxon>Pterygota</taxon>
        <taxon>Neoptera</taxon>
        <taxon>Endopterygota</taxon>
        <taxon>Coleoptera</taxon>
        <taxon>Polyphaga</taxon>
        <taxon>Scarabaeiformia</taxon>
        <taxon>Scarabaeidae</taxon>
        <taxon>Rutelinae</taxon>
        <taxon>Popillia</taxon>
    </lineage>
</organism>
<dbReference type="PANTHER" id="PTHR43206">
    <property type="entry name" value="AMINOTRANSFERASE"/>
    <property type="match status" value="1"/>
</dbReference>
<dbReference type="InterPro" id="IPR005814">
    <property type="entry name" value="Aminotrans_3"/>
</dbReference>
<accession>A0AAW1LQP7</accession>
<dbReference type="EMBL" id="JASPKY010000098">
    <property type="protein sequence ID" value="KAK9737601.1"/>
    <property type="molecule type" value="Genomic_DNA"/>
</dbReference>
<evidence type="ECO:0000256" key="7">
    <source>
        <dbReference type="RuleBase" id="RU003560"/>
    </source>
</evidence>
<evidence type="ECO:0000256" key="3">
    <source>
        <dbReference type="ARBA" id="ARBA00022576"/>
    </source>
</evidence>
<dbReference type="Gene3D" id="3.40.640.10">
    <property type="entry name" value="Type I PLP-dependent aspartate aminotransferase-like (Major domain)"/>
    <property type="match status" value="1"/>
</dbReference>
<dbReference type="CDD" id="cd00610">
    <property type="entry name" value="OAT_like"/>
    <property type="match status" value="1"/>
</dbReference>
<dbReference type="InterPro" id="IPR015424">
    <property type="entry name" value="PyrdxlP-dep_Trfase"/>
</dbReference>
<dbReference type="GO" id="GO:0034386">
    <property type="term" value="F:4-aminobutyrate:2-oxoglutarate transaminase activity"/>
    <property type="evidence" value="ECO:0007669"/>
    <property type="project" value="UniProtKB-EC"/>
</dbReference>
<protein>
    <submittedName>
        <fullName evidence="8">Aminotransferase class-III</fullName>
    </submittedName>
</protein>
<sequence length="491" mass="55365">MLLRIGKKCNKLYKHCNKNTIRCATSFVASEPKEPAVKQLNGDTHQKMLKDLSNLQYTGGVQFFADLEKSAGNYLVDADGNVFLDCYMQIASLPLGYNYPSLFNVFKDETKMKMLVNRTALGVYPPTNWGNYLNNILMSVAPPGLKNVQTHMCGTCANEQAFKHIFIRHARAKRAASNFSEEELTSSMLNKPPGSPNVAILSFKGGFHGRTTGSLSATRTKPIHKIDFPLFSHWPAIPFPNYKYPLEENVRENKKEDEKCLEIFEDTIEQQKQAGYPVAGVIVEPIQSEGGDHEASPEFFQNLQSLCKKLGVSFLVDEVQTGCGATGKMWCHEWFDLPSPPDIVTFSKKMQFGGYYHTVEMQPDKPFRMFNTWMGDAARLFLLEEVLKVMKTKDLIENVRKVGERTLKGLVAIRNEFPNLIHSPRGRGLLLAITAKDAKLRDTILAKMKAKGILMGGCGDEAIRLRPALIFQEHHSDIFLDRLREVLHDLK</sequence>
<comment type="cofactor">
    <cofactor evidence="1">
        <name>pyridoxal 5'-phosphate</name>
        <dbReference type="ChEBI" id="CHEBI:597326"/>
    </cofactor>
</comment>
<comment type="caution">
    <text evidence="8">The sequence shown here is derived from an EMBL/GenBank/DDBJ whole genome shotgun (WGS) entry which is preliminary data.</text>
</comment>
<dbReference type="AlphaFoldDB" id="A0AAW1LQP7"/>
<dbReference type="Proteomes" id="UP001458880">
    <property type="component" value="Unassembled WGS sequence"/>
</dbReference>
<keyword evidence="3 8" id="KW-0032">Aminotransferase</keyword>
<name>A0AAW1LQP7_POPJA</name>
<dbReference type="SUPFAM" id="SSF53383">
    <property type="entry name" value="PLP-dependent transferases"/>
    <property type="match status" value="1"/>
</dbReference>
<comment type="catalytic activity">
    <reaction evidence="6">
        <text>4-aminobutanoate + 2-oxoglutarate = succinate semialdehyde + L-glutamate</text>
        <dbReference type="Rhea" id="RHEA:23352"/>
        <dbReference type="ChEBI" id="CHEBI:16810"/>
        <dbReference type="ChEBI" id="CHEBI:29985"/>
        <dbReference type="ChEBI" id="CHEBI:57706"/>
        <dbReference type="ChEBI" id="CHEBI:59888"/>
        <dbReference type="EC" id="2.6.1.19"/>
    </reaction>
</comment>
<evidence type="ECO:0000256" key="1">
    <source>
        <dbReference type="ARBA" id="ARBA00001933"/>
    </source>
</evidence>
<dbReference type="GO" id="GO:0030170">
    <property type="term" value="F:pyridoxal phosphate binding"/>
    <property type="evidence" value="ECO:0007669"/>
    <property type="project" value="InterPro"/>
</dbReference>
<dbReference type="Gene3D" id="3.90.1150.10">
    <property type="entry name" value="Aspartate Aminotransferase, domain 1"/>
    <property type="match status" value="1"/>
</dbReference>
<gene>
    <name evidence="8" type="ORF">QE152_g10629</name>
</gene>
<evidence type="ECO:0000256" key="4">
    <source>
        <dbReference type="ARBA" id="ARBA00022679"/>
    </source>
</evidence>
<dbReference type="GO" id="GO:0009450">
    <property type="term" value="P:gamma-aminobutyric acid catabolic process"/>
    <property type="evidence" value="ECO:0007669"/>
    <property type="project" value="TreeGrafter"/>
</dbReference>
<reference evidence="8 9" key="1">
    <citation type="journal article" date="2024" name="BMC Genomics">
        <title>De novo assembly and annotation of Popillia japonica's genome with initial clues to its potential as an invasive pest.</title>
        <authorList>
            <person name="Cucini C."/>
            <person name="Boschi S."/>
            <person name="Funari R."/>
            <person name="Cardaioli E."/>
            <person name="Iannotti N."/>
            <person name="Marturano G."/>
            <person name="Paoli F."/>
            <person name="Bruttini M."/>
            <person name="Carapelli A."/>
            <person name="Frati F."/>
            <person name="Nardi F."/>
        </authorList>
    </citation>
    <scope>NUCLEOTIDE SEQUENCE [LARGE SCALE GENOMIC DNA]</scope>
    <source>
        <strain evidence="8">DMR45628</strain>
    </source>
</reference>
<dbReference type="PIRSF" id="PIRSF000521">
    <property type="entry name" value="Transaminase_4ab_Lys_Orn"/>
    <property type="match status" value="1"/>
</dbReference>